<feature type="transmembrane region" description="Helical" evidence="1">
    <location>
        <begin position="141"/>
        <end position="166"/>
    </location>
</feature>
<feature type="transmembrane region" description="Helical" evidence="1">
    <location>
        <begin position="531"/>
        <end position="551"/>
    </location>
</feature>
<name>A0A380TD78_9ZZZZ</name>
<feature type="transmembrane region" description="Helical" evidence="1">
    <location>
        <begin position="297"/>
        <end position="320"/>
    </location>
</feature>
<keyword evidence="1" id="KW-0472">Membrane</keyword>
<dbReference type="SUPFAM" id="SSF81442">
    <property type="entry name" value="Cytochrome c oxidase subunit I-like"/>
    <property type="match status" value="1"/>
</dbReference>
<dbReference type="PROSITE" id="PS50855">
    <property type="entry name" value="COX1"/>
    <property type="match status" value="1"/>
</dbReference>
<dbReference type="PANTHER" id="PTHR10422:SF40">
    <property type="entry name" value="CYTOCHROME C OXIDASE SUBUNIT I"/>
    <property type="match status" value="1"/>
</dbReference>
<proteinExistence type="predicted"/>
<dbReference type="InterPro" id="IPR000883">
    <property type="entry name" value="Cyt_C_Oxase_1"/>
</dbReference>
<evidence type="ECO:0000313" key="3">
    <source>
        <dbReference type="EMBL" id="SUS05565.1"/>
    </source>
</evidence>
<protein>
    <submittedName>
        <fullName evidence="3">Cytochrome C oxidase subunit I</fullName>
    </submittedName>
</protein>
<reference evidence="3" key="1">
    <citation type="submission" date="2018-07" db="EMBL/GenBank/DDBJ databases">
        <authorList>
            <person name="Quirk P.G."/>
            <person name="Krulwich T.A."/>
        </authorList>
    </citation>
    <scope>NUCLEOTIDE SEQUENCE</scope>
</reference>
<dbReference type="GO" id="GO:0009060">
    <property type="term" value="P:aerobic respiration"/>
    <property type="evidence" value="ECO:0007669"/>
    <property type="project" value="InterPro"/>
</dbReference>
<feature type="transmembrane region" description="Helical" evidence="1">
    <location>
        <begin position="234"/>
        <end position="253"/>
    </location>
</feature>
<dbReference type="InterPro" id="IPR036927">
    <property type="entry name" value="Cyt_c_oxase-like_su1_sf"/>
</dbReference>
<feature type="transmembrane region" description="Helical" evidence="1">
    <location>
        <begin position="178"/>
        <end position="209"/>
    </location>
</feature>
<dbReference type="EMBL" id="UIDG01000112">
    <property type="protein sequence ID" value="SUS05565.1"/>
    <property type="molecule type" value="Genomic_DNA"/>
</dbReference>
<sequence>MPAIFRTCPETGLKIHGPAETLIKINAVVAVVFLAVGGLLGLLVAMTRWPAVHLLPAEWFYLVLTGHGINVLIFWIIFFEVAVLYFASAVLLNCRLATPKIAWAAFALMIVGSVMNNVAVFQGESSVMFTSYVPMPAKPHFYLGLILFAVGALVAVFVFFGTLVIAKQERTYEGSVPLVTFGAITAAIIAVFSITSGALALIPAFLWSIGLVSNVDSLMYRVIWWGLGHSSQQINVAAHVAVWYAIAALVLGAKPLSEKVSRTAFLLYIAFLQIASAHHILADPGIASEWKVFNTSYAMYLAVLGSMIHGMSIPGAIEAAQRRNGFTHGMFEWLRKGPWGNPAFAALVLSVVMFGIAGGITGVVLGAEQLNLLMHNTLYVPGHFHATVVAGTTLAFMGITYPLVPLIFRRELVMKKVAQWQPYLFGIGALGISLFMMGAGTLGVSRRHWDIAFTDAPVPYDYPPAAYLMLGLNGLFAIMATIGGILFVVVIVSSILFGAKRGEAEIKRNPVVFQGGAVAVSGYGSEGTLRLPGTVVLVSLFFVSFVLYYYINWKYLSEVWPLH</sequence>
<evidence type="ECO:0000256" key="1">
    <source>
        <dbReference type="SAM" id="Phobius"/>
    </source>
</evidence>
<dbReference type="GO" id="GO:0020037">
    <property type="term" value="F:heme binding"/>
    <property type="evidence" value="ECO:0007669"/>
    <property type="project" value="InterPro"/>
</dbReference>
<organism evidence="3">
    <name type="scientific">metagenome</name>
    <dbReference type="NCBI Taxonomy" id="256318"/>
    <lineage>
        <taxon>unclassified sequences</taxon>
        <taxon>metagenomes</taxon>
    </lineage>
</organism>
<gene>
    <name evidence="3" type="ORF">DF3PB_20034</name>
</gene>
<feature type="transmembrane region" description="Helical" evidence="1">
    <location>
        <begin position="420"/>
        <end position="445"/>
    </location>
</feature>
<keyword evidence="1" id="KW-0812">Transmembrane</keyword>
<accession>A0A380TD78</accession>
<feature type="transmembrane region" description="Helical" evidence="1">
    <location>
        <begin position="341"/>
        <end position="364"/>
    </location>
</feature>
<feature type="transmembrane region" description="Helical" evidence="1">
    <location>
        <begin position="265"/>
        <end position="282"/>
    </location>
</feature>
<dbReference type="Gene3D" id="1.20.210.10">
    <property type="entry name" value="Cytochrome c oxidase-like, subunit I domain"/>
    <property type="match status" value="1"/>
</dbReference>
<dbReference type="InterPro" id="IPR023616">
    <property type="entry name" value="Cyt_c_oxase-like_su1_dom"/>
</dbReference>
<feature type="domain" description="Cytochrome oxidase subunit I profile" evidence="2">
    <location>
        <begin position="28"/>
        <end position="563"/>
    </location>
</feature>
<feature type="transmembrane region" description="Helical" evidence="1">
    <location>
        <begin position="59"/>
        <end position="92"/>
    </location>
</feature>
<feature type="transmembrane region" description="Helical" evidence="1">
    <location>
        <begin position="101"/>
        <end position="121"/>
    </location>
</feature>
<feature type="transmembrane region" description="Helical" evidence="1">
    <location>
        <begin position="21"/>
        <end position="47"/>
    </location>
</feature>
<dbReference type="GO" id="GO:0004129">
    <property type="term" value="F:cytochrome-c oxidase activity"/>
    <property type="evidence" value="ECO:0007669"/>
    <property type="project" value="InterPro"/>
</dbReference>
<keyword evidence="1" id="KW-1133">Transmembrane helix</keyword>
<dbReference type="PANTHER" id="PTHR10422">
    <property type="entry name" value="CYTOCHROME C OXIDASE SUBUNIT 1"/>
    <property type="match status" value="1"/>
</dbReference>
<evidence type="ECO:0000259" key="2">
    <source>
        <dbReference type="PROSITE" id="PS50855"/>
    </source>
</evidence>
<dbReference type="GO" id="GO:0016020">
    <property type="term" value="C:membrane"/>
    <property type="evidence" value="ECO:0007669"/>
    <property type="project" value="InterPro"/>
</dbReference>
<feature type="transmembrane region" description="Helical" evidence="1">
    <location>
        <begin position="465"/>
        <end position="498"/>
    </location>
</feature>
<feature type="transmembrane region" description="Helical" evidence="1">
    <location>
        <begin position="384"/>
        <end position="408"/>
    </location>
</feature>
<dbReference type="PRINTS" id="PR01165">
    <property type="entry name" value="CYCOXIDASEI"/>
</dbReference>
<dbReference type="Pfam" id="PF00115">
    <property type="entry name" value="COX1"/>
    <property type="match status" value="1"/>
</dbReference>
<dbReference type="AlphaFoldDB" id="A0A380TD78"/>